<dbReference type="AlphaFoldDB" id="Q4N3K3"/>
<dbReference type="OMA" id="NTLWKSD"/>
<dbReference type="RefSeq" id="XP_763659.1">
    <property type="nucleotide sequence ID" value="XM_758566.1"/>
</dbReference>
<dbReference type="Proteomes" id="UP000001949">
    <property type="component" value="Unassembled WGS sequence"/>
</dbReference>
<feature type="signal peptide" evidence="2">
    <location>
        <begin position="1"/>
        <end position="24"/>
    </location>
</feature>
<dbReference type="KEGG" id="tpv:TP04_0024"/>
<dbReference type="EMBL" id="AAGK01000004">
    <property type="protein sequence ID" value="EAN31376.1"/>
    <property type="molecule type" value="Genomic_DNA"/>
</dbReference>
<keyword evidence="1" id="KW-1133">Transmembrane helix</keyword>
<evidence type="ECO:0000313" key="4">
    <source>
        <dbReference type="Proteomes" id="UP000001949"/>
    </source>
</evidence>
<reference evidence="3 4" key="1">
    <citation type="journal article" date="2005" name="Science">
        <title>Genome sequence of Theileria parva, a bovine pathogen that transforms lymphocytes.</title>
        <authorList>
            <person name="Gardner M.J."/>
            <person name="Bishop R."/>
            <person name="Shah T."/>
            <person name="de Villiers E.P."/>
            <person name="Carlton J.M."/>
            <person name="Hall N."/>
            <person name="Ren Q."/>
            <person name="Paulsen I.T."/>
            <person name="Pain A."/>
            <person name="Berriman M."/>
            <person name="Wilson R.J.M."/>
            <person name="Sato S."/>
            <person name="Ralph S.A."/>
            <person name="Mann D.J."/>
            <person name="Xiong Z."/>
            <person name="Shallom S.J."/>
            <person name="Weidman J."/>
            <person name="Jiang L."/>
            <person name="Lynn J."/>
            <person name="Weaver B."/>
            <person name="Shoaibi A."/>
            <person name="Domingo A.R."/>
            <person name="Wasawo D."/>
            <person name="Crabtree J."/>
            <person name="Wortman J.R."/>
            <person name="Haas B."/>
            <person name="Angiuoli S.V."/>
            <person name="Creasy T.H."/>
            <person name="Lu C."/>
            <person name="Suh B."/>
            <person name="Silva J.C."/>
            <person name="Utterback T.R."/>
            <person name="Feldblyum T.V."/>
            <person name="Pertea M."/>
            <person name="Allen J."/>
            <person name="Nierman W.C."/>
            <person name="Taracha E.L.N."/>
            <person name="Salzberg S.L."/>
            <person name="White O.R."/>
            <person name="Fitzhugh H.A."/>
            <person name="Morzaria S."/>
            <person name="Venter J.C."/>
            <person name="Fraser C.M."/>
            <person name="Nene V."/>
        </authorList>
    </citation>
    <scope>NUCLEOTIDE SEQUENCE [LARGE SCALE GENOMIC DNA]</scope>
    <source>
        <strain evidence="3 4">Muguga</strain>
    </source>
</reference>
<gene>
    <name evidence="3" type="ordered locus">TP04_0024</name>
</gene>
<feature type="chain" id="PRO_5004241485" description="Bulb-type lectin domain-containing protein" evidence="2">
    <location>
        <begin position="25"/>
        <end position="299"/>
    </location>
</feature>
<keyword evidence="4" id="KW-1185">Reference proteome</keyword>
<keyword evidence="1" id="KW-0472">Membrane</keyword>
<evidence type="ECO:0000256" key="2">
    <source>
        <dbReference type="SAM" id="SignalP"/>
    </source>
</evidence>
<evidence type="ECO:0008006" key="5">
    <source>
        <dbReference type="Google" id="ProtNLM"/>
    </source>
</evidence>
<dbReference type="GeneID" id="3501030"/>
<organism evidence="3 4">
    <name type="scientific">Theileria parva</name>
    <name type="common">East coast fever infection agent</name>
    <dbReference type="NCBI Taxonomy" id="5875"/>
    <lineage>
        <taxon>Eukaryota</taxon>
        <taxon>Sar</taxon>
        <taxon>Alveolata</taxon>
        <taxon>Apicomplexa</taxon>
        <taxon>Aconoidasida</taxon>
        <taxon>Piroplasmida</taxon>
        <taxon>Theileriidae</taxon>
        <taxon>Theileria</taxon>
    </lineage>
</organism>
<keyword evidence="2" id="KW-0732">Signal</keyword>
<sequence>MFDKLAVFIYILCSFAVCKLDSQGFTVVIEGKGKLVENDLSNYNFESDKGVLKYQINNNEKCVIVKYQNRSFWEFEDQYPRAVILSDNGVKIECNENHYYQYIYSNDNLKLSAHKKPIEKSEEPSEIGVECGDYEVFAYYKEGEPLKTIYYFKSNCEQILYNQNTLWKSDGSEYPNSMNYKENKIVLTFNDNLIVYEKEGNNWNSSNATLSDIDTKSLRGSGDVSNYEEYSNKKEKLLRHEAITDELGLALALVLIIAIISMVIVMLILLLAFGFTYLSNKKAKKMANLMPVHEVMTVH</sequence>
<evidence type="ECO:0000256" key="1">
    <source>
        <dbReference type="SAM" id="Phobius"/>
    </source>
</evidence>
<dbReference type="InParanoid" id="Q4N3K3"/>
<keyword evidence="1" id="KW-0812">Transmembrane</keyword>
<comment type="caution">
    <text evidence="3">The sequence shown here is derived from an EMBL/GenBank/DDBJ whole genome shotgun (WGS) entry which is preliminary data.</text>
</comment>
<dbReference type="VEuPathDB" id="PiroplasmaDB:TpMuguga_04g00024"/>
<accession>Q4N3K3</accession>
<proteinExistence type="predicted"/>
<evidence type="ECO:0000313" key="3">
    <source>
        <dbReference type="EMBL" id="EAN31376.1"/>
    </source>
</evidence>
<name>Q4N3K3_THEPA</name>
<feature type="transmembrane region" description="Helical" evidence="1">
    <location>
        <begin position="247"/>
        <end position="278"/>
    </location>
</feature>
<dbReference type="eggNOG" id="ENOG502TN0P">
    <property type="taxonomic scope" value="Eukaryota"/>
</dbReference>
<protein>
    <recommendedName>
        <fullName evidence="5">Bulb-type lectin domain-containing protein</fullName>
    </recommendedName>
</protein>